<dbReference type="InterPro" id="IPR025855">
    <property type="entry name" value="Replic_Relax"/>
</dbReference>
<comment type="caution">
    <text evidence="1">The sequence shown here is derived from an EMBL/GenBank/DDBJ whole genome shotgun (WGS) entry which is preliminary data.</text>
</comment>
<dbReference type="RefSeq" id="WP_168545908.1">
    <property type="nucleotide sequence ID" value="NZ_BAAAKS010000064.1"/>
</dbReference>
<evidence type="ECO:0008006" key="3">
    <source>
        <dbReference type="Google" id="ProtNLM"/>
    </source>
</evidence>
<dbReference type="EMBL" id="JAAXOQ010000012">
    <property type="protein sequence ID" value="NKY18883.1"/>
    <property type="molecule type" value="Genomic_DNA"/>
</dbReference>
<dbReference type="Pfam" id="PF13814">
    <property type="entry name" value="Replic_Relax"/>
    <property type="match status" value="1"/>
</dbReference>
<keyword evidence="2" id="KW-1185">Reference proteome</keyword>
<evidence type="ECO:0000313" key="2">
    <source>
        <dbReference type="Proteomes" id="UP000582646"/>
    </source>
</evidence>
<name>A0A846X120_9ACTN</name>
<dbReference type="AlphaFoldDB" id="A0A846X120"/>
<organism evidence="1 2">
    <name type="scientific">Tsukamurella spumae</name>
    <dbReference type="NCBI Taxonomy" id="44753"/>
    <lineage>
        <taxon>Bacteria</taxon>
        <taxon>Bacillati</taxon>
        <taxon>Actinomycetota</taxon>
        <taxon>Actinomycetes</taxon>
        <taxon>Mycobacteriales</taxon>
        <taxon>Tsukamurellaceae</taxon>
        <taxon>Tsukamurella</taxon>
    </lineage>
</organism>
<protein>
    <recommendedName>
        <fullName evidence="3">Replication-relaxation</fullName>
    </recommendedName>
</protein>
<accession>A0A846X120</accession>
<sequence>MNLSPRDAQIIALVGRFGQVASGQIESILFHENASNTPCQRALVRLVKTNMLRRMGERPIGGWAHGSGQYVYQLDRKGWNYLRREGKYQPYRVLDRHRLQITESYVQLVHAERERNLRLQETITEPDTWFTVGQADIRPDLYVCFDLPRGVRRRVWLEIDMATERRQKITDKIARYRHAHRFWGDVDMFGGHFPYIVFVAIDEERASELRHIIGEIPESARKLFDVRTTETLHELWTN</sequence>
<proteinExistence type="predicted"/>
<reference evidence="1 2" key="1">
    <citation type="submission" date="2020-04" db="EMBL/GenBank/DDBJ databases">
        <title>MicrobeNet Type strains.</title>
        <authorList>
            <person name="Nicholson A.C."/>
        </authorList>
    </citation>
    <scope>NUCLEOTIDE SEQUENCE [LARGE SCALE GENOMIC DNA]</scope>
    <source>
        <strain evidence="1 2">DSM 44113</strain>
    </source>
</reference>
<dbReference type="Proteomes" id="UP000582646">
    <property type="component" value="Unassembled WGS sequence"/>
</dbReference>
<evidence type="ECO:0000313" key="1">
    <source>
        <dbReference type="EMBL" id="NKY18883.1"/>
    </source>
</evidence>
<gene>
    <name evidence="1" type="ORF">HF999_10935</name>
</gene>